<evidence type="ECO:0000259" key="1">
    <source>
        <dbReference type="Pfam" id="PF18478"/>
    </source>
</evidence>
<sequence length="134" mass="14392">MKLLVAPSLPPILADALALLLAPEGIEVVHHSRRFPTDTSDQHWILTLSAEDAGWVVLTADPALIASPAGRLCWRQSGLIGLVLSPAYRNLRPAEIASRLLALWPRLKDWAAGAKGGQAAIVPSARIVRSLKIL</sequence>
<dbReference type="RefSeq" id="WP_379878531.1">
    <property type="nucleotide sequence ID" value="NZ_JBHUIP010000016.1"/>
</dbReference>
<dbReference type="Pfam" id="PF18478">
    <property type="entry name" value="PIN_10"/>
    <property type="match status" value="1"/>
</dbReference>
<accession>A0ABW5DXZ6</accession>
<dbReference type="Proteomes" id="UP001597295">
    <property type="component" value="Unassembled WGS sequence"/>
</dbReference>
<organism evidence="2 3">
    <name type="scientific">Lacibacterium aquatile</name>
    <dbReference type="NCBI Taxonomy" id="1168082"/>
    <lineage>
        <taxon>Bacteria</taxon>
        <taxon>Pseudomonadati</taxon>
        <taxon>Pseudomonadota</taxon>
        <taxon>Alphaproteobacteria</taxon>
        <taxon>Rhodospirillales</taxon>
        <taxon>Rhodospirillaceae</taxon>
    </lineage>
</organism>
<protein>
    <recommendedName>
        <fullName evidence="1">VapC45 PIN like domain-containing protein</fullName>
    </recommendedName>
</protein>
<evidence type="ECO:0000313" key="2">
    <source>
        <dbReference type="EMBL" id="MFD2265316.1"/>
    </source>
</evidence>
<dbReference type="EMBL" id="JBHUIP010000016">
    <property type="protein sequence ID" value="MFD2265316.1"/>
    <property type="molecule type" value="Genomic_DNA"/>
</dbReference>
<comment type="caution">
    <text evidence="2">The sequence shown here is derived from an EMBL/GenBank/DDBJ whole genome shotgun (WGS) entry which is preliminary data.</text>
</comment>
<dbReference type="InterPro" id="IPR041375">
    <property type="entry name" value="VapC45_PIN-like"/>
</dbReference>
<reference evidence="3" key="1">
    <citation type="journal article" date="2019" name="Int. J. Syst. Evol. Microbiol.">
        <title>The Global Catalogue of Microorganisms (GCM) 10K type strain sequencing project: providing services to taxonomists for standard genome sequencing and annotation.</title>
        <authorList>
            <consortium name="The Broad Institute Genomics Platform"/>
            <consortium name="The Broad Institute Genome Sequencing Center for Infectious Disease"/>
            <person name="Wu L."/>
            <person name="Ma J."/>
        </authorList>
    </citation>
    <scope>NUCLEOTIDE SEQUENCE [LARGE SCALE GENOMIC DNA]</scope>
    <source>
        <strain evidence="3">CGMCC 1.19062</strain>
    </source>
</reference>
<gene>
    <name evidence="2" type="ORF">ACFSM5_20600</name>
</gene>
<feature type="domain" description="VapC45 PIN like" evidence="1">
    <location>
        <begin position="1"/>
        <end position="85"/>
    </location>
</feature>
<name>A0ABW5DXZ6_9PROT</name>
<evidence type="ECO:0000313" key="3">
    <source>
        <dbReference type="Proteomes" id="UP001597295"/>
    </source>
</evidence>
<keyword evidence="3" id="KW-1185">Reference proteome</keyword>
<proteinExistence type="predicted"/>